<dbReference type="Gene3D" id="3.30.70.1230">
    <property type="entry name" value="Nucleotide cyclase"/>
    <property type="match status" value="1"/>
</dbReference>
<dbReference type="AlphaFoldDB" id="A0A2W4W3M3"/>
<gene>
    <name evidence="4" type="ORF">DCF17_13960</name>
</gene>
<dbReference type="PANTHER" id="PTHR43081:SF19">
    <property type="entry name" value="PH-SENSITIVE ADENYLATE CYCLASE RV1264"/>
    <property type="match status" value="1"/>
</dbReference>
<dbReference type="InterPro" id="IPR029787">
    <property type="entry name" value="Nucleotide_cyclase"/>
</dbReference>
<dbReference type="InterPro" id="IPR001054">
    <property type="entry name" value="A/G_cyclase"/>
</dbReference>
<dbReference type="Pfam" id="PF00211">
    <property type="entry name" value="Guanylate_cyc"/>
    <property type="match status" value="1"/>
</dbReference>
<proteinExistence type="inferred from homology"/>
<dbReference type="PANTHER" id="PTHR43081">
    <property type="entry name" value="ADENYLATE CYCLASE, TERMINAL-DIFFERENTIATION SPECIFIC-RELATED"/>
    <property type="match status" value="1"/>
</dbReference>
<dbReference type="GO" id="GO:0006171">
    <property type="term" value="P:cAMP biosynthetic process"/>
    <property type="evidence" value="ECO:0007669"/>
    <property type="project" value="TreeGrafter"/>
</dbReference>
<evidence type="ECO:0000259" key="3">
    <source>
        <dbReference type="PROSITE" id="PS50125"/>
    </source>
</evidence>
<evidence type="ECO:0000313" key="5">
    <source>
        <dbReference type="Proteomes" id="UP000249081"/>
    </source>
</evidence>
<reference evidence="5" key="1">
    <citation type="submission" date="2018-04" db="EMBL/GenBank/DDBJ databases">
        <authorList>
            <person name="Cornet L."/>
        </authorList>
    </citation>
    <scope>NUCLEOTIDE SEQUENCE [LARGE SCALE GENOMIC DNA]</scope>
</reference>
<feature type="domain" description="Guanylate cyclase" evidence="3">
    <location>
        <begin position="17"/>
        <end position="131"/>
    </location>
</feature>
<dbReference type="EMBL" id="QBMN01000096">
    <property type="protein sequence ID" value="PZO38920.1"/>
    <property type="molecule type" value="Genomic_DNA"/>
</dbReference>
<protein>
    <recommendedName>
        <fullName evidence="3">Guanylate cyclase domain-containing protein</fullName>
    </recommendedName>
</protein>
<dbReference type="PROSITE" id="PS50125">
    <property type="entry name" value="GUANYLATE_CYCLASE_2"/>
    <property type="match status" value="1"/>
</dbReference>
<evidence type="ECO:0000256" key="1">
    <source>
        <dbReference type="ARBA" id="ARBA00005381"/>
    </source>
</evidence>
<feature type="region of interest" description="Disordered" evidence="2">
    <location>
        <begin position="599"/>
        <end position="632"/>
    </location>
</feature>
<dbReference type="GO" id="GO:0035556">
    <property type="term" value="P:intracellular signal transduction"/>
    <property type="evidence" value="ECO:0007669"/>
    <property type="project" value="InterPro"/>
</dbReference>
<accession>A0A2W4W3M3</accession>
<evidence type="ECO:0000256" key="2">
    <source>
        <dbReference type="SAM" id="MobiDB-lite"/>
    </source>
</evidence>
<organism evidence="4 5">
    <name type="scientific">Shackletoniella antarctica</name>
    <dbReference type="NCBI Taxonomy" id="268115"/>
    <lineage>
        <taxon>Bacteria</taxon>
        <taxon>Bacillati</taxon>
        <taxon>Cyanobacteriota</taxon>
        <taxon>Cyanophyceae</taxon>
        <taxon>Oculatellales</taxon>
        <taxon>Oculatellaceae</taxon>
        <taxon>Shackletoniella</taxon>
    </lineage>
</organism>
<dbReference type="Proteomes" id="UP000249081">
    <property type="component" value="Unassembled WGS sequence"/>
</dbReference>
<comment type="similarity">
    <text evidence="1">Belongs to the adenylyl cyclase class-3 family.</text>
</comment>
<sequence>MERRVSSLSQGQRLLAAIMITDAVGFSTRMSMDEERTLRLIDCDLTLIGDICREFGGTVLKSTGDGLLIYFLSAVEAVSCGLEMQRRLVELAEGLESDQYLDHRIGVHLGDILVSEQDVMGNGVNITARLQTYSKPRGLCVSRTIYDVVKARLNLHATFLGPLHLKNIEEPVPAYQLALQAEDTEPGPQGSEDHTCTLPMTTEALLAVALRHLTTHTHSLRIKKLVFATYQKAWENDSAVLEQFDLRSLLLSLRDRNPALSDLEHQLQQVVAGLNRQDLYREMADIVIRQLQPWYARSLFQNPDVTDEFTQLTVRSVEERCRTIAEQFDQSPDPLRLRKLMHCLCYGSWENDPTRLNQLYLPGMVQQLLTIAPTPRDLRYRLGRIVKHLNRRQQYTRLANQIMLGVQPLYQSQPDAQAGATALVEATSAVTALAEPSGPSGPAGPVGSSAEGYTTLTSPAADQAVDLTTIHGTLSNPLGTEIEDGAPRRDRSSLFDLRGAIIQYANPLRAKILLYSCLYGPFGYTPQDWSNLNRRTLDDLLQETFEYCPTYSDLDSKLTIIAHCLGRMGDGGQVASTITQAMRAYYPHDPNGALAPLEAAAAQPSPPEVAPELSSPGDRPAAVAHAAARPSA</sequence>
<dbReference type="InterPro" id="IPR050697">
    <property type="entry name" value="Adenylyl/Guanylyl_Cyclase_3/4"/>
</dbReference>
<dbReference type="GO" id="GO:0004016">
    <property type="term" value="F:adenylate cyclase activity"/>
    <property type="evidence" value="ECO:0007669"/>
    <property type="project" value="UniProtKB-ARBA"/>
</dbReference>
<feature type="compositionally biased region" description="Low complexity" evidence="2">
    <location>
        <begin position="621"/>
        <end position="632"/>
    </location>
</feature>
<reference evidence="4 5" key="2">
    <citation type="submission" date="2018-06" db="EMBL/GenBank/DDBJ databases">
        <title>Metagenomic assembly of (sub)arctic Cyanobacteria and their associated microbiome from non-axenic cultures.</title>
        <authorList>
            <person name="Baurain D."/>
        </authorList>
    </citation>
    <scope>NUCLEOTIDE SEQUENCE [LARGE SCALE GENOMIC DNA]</scope>
    <source>
        <strain evidence="4">ULC041bin1</strain>
    </source>
</reference>
<evidence type="ECO:0000313" key="4">
    <source>
        <dbReference type="EMBL" id="PZO38920.1"/>
    </source>
</evidence>
<name>A0A2W4W3M3_9CYAN</name>
<dbReference type="SUPFAM" id="SSF55073">
    <property type="entry name" value="Nucleotide cyclase"/>
    <property type="match status" value="1"/>
</dbReference>
<comment type="caution">
    <text evidence="4">The sequence shown here is derived from an EMBL/GenBank/DDBJ whole genome shotgun (WGS) entry which is preliminary data.</text>
</comment>
<dbReference type="CDD" id="cd07302">
    <property type="entry name" value="CHD"/>
    <property type="match status" value="1"/>
</dbReference>